<protein>
    <submittedName>
        <fullName evidence="3">TIGR03086 family protein</fullName>
    </submittedName>
</protein>
<dbReference type="GO" id="GO:0046872">
    <property type="term" value="F:metal ion binding"/>
    <property type="evidence" value="ECO:0007669"/>
    <property type="project" value="InterPro"/>
</dbReference>
<evidence type="ECO:0000313" key="4">
    <source>
        <dbReference type="Proteomes" id="UP000582974"/>
    </source>
</evidence>
<dbReference type="InterPro" id="IPR034660">
    <property type="entry name" value="DinB/YfiT-like"/>
</dbReference>
<dbReference type="NCBIfam" id="TIGR03086">
    <property type="entry name" value="TIGR03086 family metal-binding protein"/>
    <property type="match status" value="1"/>
</dbReference>
<dbReference type="AlphaFoldDB" id="A0A838A8Z1"/>
<dbReference type="Gene3D" id="1.20.120.450">
    <property type="entry name" value="dinb family like domain"/>
    <property type="match status" value="1"/>
</dbReference>
<dbReference type="EMBL" id="JACCKD010000003">
    <property type="protein sequence ID" value="MBA0126005.1"/>
    <property type="molecule type" value="Genomic_DNA"/>
</dbReference>
<keyword evidence="4" id="KW-1185">Reference proteome</keyword>
<comment type="caution">
    <text evidence="3">The sequence shown here is derived from an EMBL/GenBank/DDBJ whole genome shotgun (WGS) entry which is preliminary data.</text>
</comment>
<accession>A0A838A8Z1</accession>
<dbReference type="InterPro" id="IPR017517">
    <property type="entry name" value="Maleyloyr_isom"/>
</dbReference>
<evidence type="ECO:0000256" key="1">
    <source>
        <dbReference type="SAM" id="MobiDB-lite"/>
    </source>
</evidence>
<feature type="domain" description="Mycothiol-dependent maleylpyruvate isomerase metal-binding" evidence="2">
    <location>
        <begin position="6"/>
        <end position="128"/>
    </location>
</feature>
<dbReference type="InterPro" id="IPR024344">
    <property type="entry name" value="MDMPI_metal-binding"/>
</dbReference>
<dbReference type="Proteomes" id="UP000582974">
    <property type="component" value="Unassembled WGS sequence"/>
</dbReference>
<organism evidence="3 4">
    <name type="scientific">Haloechinothrix aidingensis</name>
    <dbReference type="NCBI Taxonomy" id="2752311"/>
    <lineage>
        <taxon>Bacteria</taxon>
        <taxon>Bacillati</taxon>
        <taxon>Actinomycetota</taxon>
        <taxon>Actinomycetes</taxon>
        <taxon>Pseudonocardiales</taxon>
        <taxon>Pseudonocardiaceae</taxon>
        <taxon>Haloechinothrix</taxon>
    </lineage>
</organism>
<proteinExistence type="predicted"/>
<name>A0A838A8Z1_9PSEU</name>
<sequence>MLDIEPAARRMTRLFDAVTDDRLADPTPCVDYTLGDLLAHVSALSVAFAAAAAKSTGPEASAPPAPDAAHLGGDWRSRVPAELTDLVAAWQAPGAWEGMTRVGGLDLPGEVAGRVVLTELVIHGWDVARATDRPYDGDPTSLEESITFVAEMAAADNGSESPFGPPVAVADDAPLLDRLIGLSGRDPHWSAPRHASARDAR</sequence>
<dbReference type="RefSeq" id="WP_180892809.1">
    <property type="nucleotide sequence ID" value="NZ_JACCKD010000003.1"/>
</dbReference>
<feature type="region of interest" description="Disordered" evidence="1">
    <location>
        <begin position="182"/>
        <end position="201"/>
    </location>
</feature>
<dbReference type="InterPro" id="IPR017520">
    <property type="entry name" value="CHP03086"/>
</dbReference>
<gene>
    <name evidence="3" type="ORF">H0B56_10670</name>
</gene>
<dbReference type="Pfam" id="PF11716">
    <property type="entry name" value="MDMPI_N"/>
    <property type="match status" value="1"/>
</dbReference>
<dbReference type="NCBIfam" id="TIGR03083">
    <property type="entry name" value="maleylpyruvate isomerase family mycothiol-dependent enzyme"/>
    <property type="match status" value="1"/>
</dbReference>
<dbReference type="SUPFAM" id="SSF109854">
    <property type="entry name" value="DinB/YfiT-like putative metalloenzymes"/>
    <property type="match status" value="1"/>
</dbReference>
<evidence type="ECO:0000259" key="2">
    <source>
        <dbReference type="Pfam" id="PF11716"/>
    </source>
</evidence>
<reference evidence="3 4" key="1">
    <citation type="submission" date="2020-07" db="EMBL/GenBank/DDBJ databases">
        <title>Genome of Haloechinothrix sp.</title>
        <authorList>
            <person name="Tang S.-K."/>
            <person name="Yang L."/>
            <person name="Zhu W.-Y."/>
        </authorList>
    </citation>
    <scope>NUCLEOTIDE SEQUENCE [LARGE SCALE GENOMIC DNA]</scope>
    <source>
        <strain evidence="3 4">YIM 98757</strain>
    </source>
</reference>
<evidence type="ECO:0000313" key="3">
    <source>
        <dbReference type="EMBL" id="MBA0126005.1"/>
    </source>
</evidence>